<feature type="transmembrane region" description="Helical" evidence="1">
    <location>
        <begin position="34"/>
        <end position="57"/>
    </location>
</feature>
<organism evidence="2 3">
    <name type="scientific">Capnocytophaga canimorsus</name>
    <dbReference type="NCBI Taxonomy" id="28188"/>
    <lineage>
        <taxon>Bacteria</taxon>
        <taxon>Pseudomonadati</taxon>
        <taxon>Bacteroidota</taxon>
        <taxon>Flavobacteriia</taxon>
        <taxon>Flavobacteriales</taxon>
        <taxon>Flavobacteriaceae</taxon>
        <taxon>Capnocytophaga</taxon>
    </lineage>
</organism>
<accession>A0AAC9Z498</accession>
<proteinExistence type="predicted"/>
<keyword evidence="1" id="KW-0812">Transmembrane</keyword>
<evidence type="ECO:0000313" key="2">
    <source>
        <dbReference type="EMBL" id="ATA94211.1"/>
    </source>
</evidence>
<dbReference type="AlphaFoldDB" id="A0AAC9Z498"/>
<dbReference type="Proteomes" id="UP000243753">
    <property type="component" value="Chromosome"/>
</dbReference>
<reference evidence="3" key="1">
    <citation type="submission" date="2017-06" db="EMBL/GenBank/DDBJ databases">
        <title>Capnocytophaga spp. assemblies.</title>
        <authorList>
            <person name="Gulvik C.A."/>
        </authorList>
    </citation>
    <scope>NUCLEOTIDE SEQUENCE [LARGE SCALE GENOMIC DNA]</scope>
    <source>
        <strain evidence="3">H3936</strain>
    </source>
</reference>
<gene>
    <name evidence="2" type="ORF">CGC54_07670</name>
</gene>
<feature type="transmembrane region" description="Helical" evidence="1">
    <location>
        <begin position="99"/>
        <end position="117"/>
    </location>
</feature>
<name>A0AAC9Z498_9FLAO</name>
<keyword evidence="1" id="KW-0472">Membrane</keyword>
<evidence type="ECO:0000256" key="1">
    <source>
        <dbReference type="SAM" id="Phobius"/>
    </source>
</evidence>
<keyword evidence="1" id="KW-1133">Transmembrane helix</keyword>
<evidence type="ECO:0000313" key="3">
    <source>
        <dbReference type="Proteomes" id="UP000243753"/>
    </source>
</evidence>
<protein>
    <submittedName>
        <fullName evidence="2">Uncharacterized protein</fullName>
    </submittedName>
</protein>
<dbReference type="EMBL" id="CP022389">
    <property type="protein sequence ID" value="ATA94211.1"/>
    <property type="molecule type" value="Genomic_DNA"/>
</dbReference>
<feature type="transmembrane region" description="Helical" evidence="1">
    <location>
        <begin position="69"/>
        <end position="92"/>
    </location>
</feature>
<sequence length="123" mass="13536">MNCFNCSCPCDTDANYCKHCGVDLHKGKQTNGIALADIFLVVFLVICLVVAMVGYNFVTSPSNWFEDSFLKLAYTIISIIASLSYVLIPLAIKSLPLKVVSGVIVLILLASDIFRLLEFSFSF</sequence>